<gene>
    <name evidence="2" type="ORF">EBH_0043160</name>
</gene>
<dbReference type="EMBL" id="HG712954">
    <property type="protein sequence ID" value="CDJ51612.1"/>
    <property type="molecule type" value="Genomic_DNA"/>
</dbReference>
<dbReference type="VEuPathDB" id="ToxoDB:EBH_0043160"/>
<accession>U6LMP0</accession>
<name>U6LMP0_9EIME</name>
<evidence type="ECO:0000313" key="2">
    <source>
        <dbReference type="EMBL" id="CDJ51612.1"/>
    </source>
</evidence>
<dbReference type="Proteomes" id="UP000030750">
    <property type="component" value="Unassembled WGS sequence"/>
</dbReference>
<proteinExistence type="predicted"/>
<evidence type="ECO:0000256" key="1">
    <source>
        <dbReference type="SAM" id="MobiDB-lite"/>
    </source>
</evidence>
<dbReference type="AlphaFoldDB" id="U6LMP0"/>
<sequence length="196" mass="20061">MTAEEAAGGIRVDPDELKKLENVLPTFTRPDGSGILRLLSACDGKFSFVYQGPLEHRFGVKEWASTTLTQTTGRAAIRVSFLTRKSPSTGSSFAGASLGCINTRRGSPSLVALGGPPNPFLDFYAAAAAAAAAADLAAAAAAAADLAAAAAGLAAAVAAAVAAPAGTSEGHCSSSKQRWQQQQRLQQQGLQQQQFV</sequence>
<feature type="compositionally biased region" description="Low complexity" evidence="1">
    <location>
        <begin position="177"/>
        <end position="196"/>
    </location>
</feature>
<protein>
    <submittedName>
        <fullName evidence="2">Uncharacterized protein</fullName>
    </submittedName>
</protein>
<feature type="region of interest" description="Disordered" evidence="1">
    <location>
        <begin position="169"/>
        <end position="196"/>
    </location>
</feature>
<organism evidence="2 3">
    <name type="scientific">Eimeria brunetti</name>
    <dbReference type="NCBI Taxonomy" id="51314"/>
    <lineage>
        <taxon>Eukaryota</taxon>
        <taxon>Sar</taxon>
        <taxon>Alveolata</taxon>
        <taxon>Apicomplexa</taxon>
        <taxon>Conoidasida</taxon>
        <taxon>Coccidia</taxon>
        <taxon>Eucoccidiorida</taxon>
        <taxon>Eimeriorina</taxon>
        <taxon>Eimeriidae</taxon>
        <taxon>Eimeria</taxon>
    </lineage>
</organism>
<dbReference type="OrthoDB" id="332524at2759"/>
<reference evidence="2" key="1">
    <citation type="submission" date="2013-10" db="EMBL/GenBank/DDBJ databases">
        <title>Genomic analysis of the causative agents of coccidiosis in chickens.</title>
        <authorList>
            <person name="Reid A.J."/>
            <person name="Blake D."/>
            <person name="Billington K."/>
            <person name="Browne H."/>
            <person name="Dunn M."/>
            <person name="Hung S."/>
            <person name="Kawahara F."/>
            <person name="Miranda-Saavedra D."/>
            <person name="Mourier T."/>
            <person name="Nagra H."/>
            <person name="Otto T.D."/>
            <person name="Rawlings N."/>
            <person name="Sanchez A."/>
            <person name="Sanders M."/>
            <person name="Subramaniam C."/>
            <person name="Tay Y."/>
            <person name="Dear P."/>
            <person name="Doerig C."/>
            <person name="Gruber A."/>
            <person name="Parkinson J."/>
            <person name="Shirley M."/>
            <person name="Wan K.L."/>
            <person name="Berriman M."/>
            <person name="Tomley F."/>
            <person name="Pain A."/>
        </authorList>
    </citation>
    <scope>NUCLEOTIDE SEQUENCE [LARGE SCALE GENOMIC DNA]</scope>
    <source>
        <strain evidence="2">Houghton</strain>
    </source>
</reference>
<reference evidence="2" key="2">
    <citation type="submission" date="2013-10" db="EMBL/GenBank/DDBJ databases">
        <authorList>
            <person name="Aslett M."/>
        </authorList>
    </citation>
    <scope>NUCLEOTIDE SEQUENCE [LARGE SCALE GENOMIC DNA]</scope>
    <source>
        <strain evidence="2">Houghton</strain>
    </source>
</reference>
<keyword evidence="3" id="KW-1185">Reference proteome</keyword>
<evidence type="ECO:0000313" key="3">
    <source>
        <dbReference type="Proteomes" id="UP000030750"/>
    </source>
</evidence>